<gene>
    <name evidence="1" type="ORF">J056_004195</name>
</gene>
<keyword evidence="2" id="KW-1185">Reference proteome</keyword>
<sequence>MASLRNNLGVLNKILRVDNITVQERISLLSLKVGLVGDREKMEIHVELSQLYSSLNQLELAYVELDQAGVAVQNDKAKVIQILGMKVDIEHRRQRLNRAQQLLNQIEKLEKLEKLE</sequence>
<protein>
    <submittedName>
        <fullName evidence="1">Uncharacterized protein</fullName>
    </submittedName>
</protein>
<dbReference type="HOGENOM" id="CLU_2098720_0_0_1"/>
<dbReference type="KEGG" id="wic:J056_004195"/>
<organism evidence="1 2">
    <name type="scientific">Wallemia ichthyophaga (strain EXF-994 / CBS 113033)</name>
    <dbReference type="NCBI Taxonomy" id="1299270"/>
    <lineage>
        <taxon>Eukaryota</taxon>
        <taxon>Fungi</taxon>
        <taxon>Dikarya</taxon>
        <taxon>Basidiomycota</taxon>
        <taxon>Wallemiomycotina</taxon>
        <taxon>Wallemiomycetes</taxon>
        <taxon>Wallemiales</taxon>
        <taxon>Wallemiaceae</taxon>
        <taxon>Wallemia</taxon>
    </lineage>
</organism>
<reference evidence="2" key="1">
    <citation type="journal article" date="2013" name="BMC Genomics">
        <title>Genome and transcriptome sequencing of the halophilic fungus Wallemia ichthyophaga: haloadaptations present and absent.</title>
        <authorList>
            <person name="Zajc J."/>
            <person name="Liu Y."/>
            <person name="Dai W."/>
            <person name="Yang Z."/>
            <person name="Hu J."/>
            <person name="Gostincar C."/>
            <person name="Gunde-Cimerman N."/>
        </authorList>
    </citation>
    <scope>NUCLEOTIDE SEQUENCE [LARGE SCALE GENOMIC DNA]</scope>
    <source>
        <strain evidence="2">EXF-994 / CBS 113033</strain>
    </source>
</reference>
<evidence type="ECO:0000313" key="1">
    <source>
        <dbReference type="EMBL" id="EOR01409.1"/>
    </source>
</evidence>
<dbReference type="Proteomes" id="UP000014064">
    <property type="component" value="Unassembled WGS sequence"/>
</dbReference>
<evidence type="ECO:0000313" key="2">
    <source>
        <dbReference type="Proteomes" id="UP000014064"/>
    </source>
</evidence>
<dbReference type="GeneID" id="20377147"/>
<dbReference type="AlphaFoldDB" id="R9AGQ3"/>
<accession>R9AGQ3</accession>
<name>R9AGQ3_WALI9</name>
<dbReference type="EMBL" id="KE007230">
    <property type="protein sequence ID" value="EOR01409.1"/>
    <property type="molecule type" value="Genomic_DNA"/>
</dbReference>
<dbReference type="RefSeq" id="XP_009267671.1">
    <property type="nucleotide sequence ID" value="XM_009269396.1"/>
</dbReference>
<proteinExistence type="predicted"/>